<dbReference type="InterPro" id="IPR036390">
    <property type="entry name" value="WH_DNA-bd_sf"/>
</dbReference>
<protein>
    <recommendedName>
        <fullName evidence="4">Helix-turn-helix domain-containing protein</fullName>
    </recommendedName>
</protein>
<dbReference type="RefSeq" id="WP_234487222.1">
    <property type="nucleotide sequence ID" value="NZ_CAJNAU010000236.1"/>
</dbReference>
<accession>A0ABM8T938</accession>
<keyword evidence="3" id="KW-1185">Reference proteome</keyword>
<feature type="region of interest" description="Disordered" evidence="1">
    <location>
        <begin position="91"/>
        <end position="152"/>
    </location>
</feature>
<organism evidence="2 3">
    <name type="scientific">Paraburkholderia aspalathi</name>
    <dbReference type="NCBI Taxonomy" id="1324617"/>
    <lineage>
        <taxon>Bacteria</taxon>
        <taxon>Pseudomonadati</taxon>
        <taxon>Pseudomonadota</taxon>
        <taxon>Betaproteobacteria</taxon>
        <taxon>Burkholderiales</taxon>
        <taxon>Burkholderiaceae</taxon>
        <taxon>Paraburkholderia</taxon>
    </lineage>
</organism>
<evidence type="ECO:0000313" key="2">
    <source>
        <dbReference type="EMBL" id="CAE6869138.1"/>
    </source>
</evidence>
<proteinExistence type="predicted"/>
<comment type="caution">
    <text evidence="2">The sequence shown here is derived from an EMBL/GenBank/DDBJ whole genome shotgun (WGS) entry which is preliminary data.</text>
</comment>
<dbReference type="Proteomes" id="UP000674425">
    <property type="component" value="Unassembled WGS sequence"/>
</dbReference>
<evidence type="ECO:0008006" key="4">
    <source>
        <dbReference type="Google" id="ProtNLM"/>
    </source>
</evidence>
<dbReference type="SUPFAM" id="SSF46785">
    <property type="entry name" value="Winged helix' DNA-binding domain"/>
    <property type="match status" value="1"/>
</dbReference>
<reference evidence="2 3" key="1">
    <citation type="submission" date="2021-02" db="EMBL/GenBank/DDBJ databases">
        <authorList>
            <person name="Vanwijnsberghe S."/>
        </authorList>
    </citation>
    <scope>NUCLEOTIDE SEQUENCE [LARGE SCALE GENOMIC DNA]</scope>
    <source>
        <strain evidence="2 3">R-69658</strain>
    </source>
</reference>
<sequence length="152" mass="16474">MAHYLVAHMERTGAVVASYATLSKITGMSIATVRRAIDDLKADRWVEVVQIGGKGGANAFVINSRVAWAMGRDKLHMAAFTARVIADVEEQPQIDDTPLRRIPTLHPGELQLPTGPGEDPPSQPSIPGMEPDLPALTEQEELEAQGQQKLLT</sequence>
<gene>
    <name evidence="2" type="ORF">R69658_08042</name>
</gene>
<evidence type="ECO:0000313" key="3">
    <source>
        <dbReference type="Proteomes" id="UP000674425"/>
    </source>
</evidence>
<name>A0ABM8T938_9BURK</name>
<evidence type="ECO:0000256" key="1">
    <source>
        <dbReference type="SAM" id="MobiDB-lite"/>
    </source>
</evidence>
<dbReference type="EMBL" id="CAJNAU010000236">
    <property type="protein sequence ID" value="CAE6869138.1"/>
    <property type="molecule type" value="Genomic_DNA"/>
</dbReference>